<dbReference type="KEGG" id="rle:RL2677"/>
<accession>Q1MFV7</accession>
<dbReference type="HOGENOM" id="CLU_1538833_0_0_5"/>
<dbReference type="EMBL" id="AM236080">
    <property type="protein sequence ID" value="CAK08166.1"/>
    <property type="molecule type" value="Genomic_DNA"/>
</dbReference>
<evidence type="ECO:0000313" key="3">
    <source>
        <dbReference type="Proteomes" id="UP000006575"/>
    </source>
</evidence>
<dbReference type="Pfam" id="PF14300">
    <property type="entry name" value="DMP19"/>
    <property type="match status" value="1"/>
</dbReference>
<evidence type="ECO:0000313" key="2">
    <source>
        <dbReference type="EMBL" id="CAK08166.1"/>
    </source>
</evidence>
<keyword evidence="3" id="KW-1185">Reference proteome</keyword>
<proteinExistence type="predicted"/>
<name>Q1MFV7_RHIJ3</name>
<protein>
    <recommendedName>
        <fullName evidence="1">DNA mimic protein DMP19 C-terminal domain-containing protein</fullName>
    </recommendedName>
</protein>
<gene>
    <name evidence="2" type="ordered locus">RL2677</name>
</gene>
<reference evidence="2 3" key="1">
    <citation type="journal article" date="2006" name="Genome Biol.">
        <title>The genome of Rhizobium leguminosarum has recognizable core and accessory components.</title>
        <authorList>
            <person name="Young J.W."/>
            <person name="Crossman L.C."/>
            <person name="Johnston A.W.B."/>
            <person name="Thomson N.R."/>
            <person name="Ghazoui Z.F."/>
            <person name="Hull K.H."/>
            <person name="Wexler M."/>
            <person name="Curson A.R.J."/>
            <person name="Todd J.D."/>
            <person name="Poole P.S."/>
            <person name="Mauchline T.H."/>
            <person name="East A.K."/>
            <person name="Quail M.A."/>
            <person name="Churcher C."/>
            <person name="Arrowsmith C."/>
            <person name="Cherevach A."/>
            <person name="Chillingworth T."/>
            <person name="Clarke K."/>
            <person name="Cronin A."/>
            <person name="Davis P."/>
            <person name="Fraser A."/>
            <person name="Hance Z."/>
            <person name="Hauser H."/>
            <person name="Jagels K."/>
            <person name="Moule S."/>
            <person name="Mungall K."/>
            <person name="Norbertczak H."/>
            <person name="Rabbinowitsch E."/>
            <person name="Sanders M."/>
            <person name="Simmonds M."/>
            <person name="Whitehead S."/>
            <person name="Parkhill J."/>
        </authorList>
    </citation>
    <scope>NUCLEOTIDE SEQUENCE [LARGE SCALE GENOMIC DNA]</scope>
    <source>
        <strain evidence="3">DSM 114642 / LMG 32736 / 3841</strain>
    </source>
</reference>
<dbReference type="EnsemblBacteria" id="CAK08166">
    <property type="protein sequence ID" value="CAK08166"/>
    <property type="gene ID" value="RL2677"/>
</dbReference>
<sequence length="174" mass="19865">MDYALRLHLCLFVDSHGKMMMTQYDDLNLLDDWLLRQAIEQAERRVPIDEELVPESVAQLGRVYIHLYVQTIFEGEVGNGGLHQFFENSSGALAPIVRDALEQMNLSDYANIMGELVTALGPEYPFDQSARLVKMQSNPAFQEMLDRGYQAIDVWTEEFCLARAKYARDNGVVK</sequence>
<organism evidence="2 3">
    <name type="scientific">Rhizobium johnstonii (strain DSM 114642 / LMG 32736 / 3841)</name>
    <name type="common">Rhizobium leguminosarum bv. viciae</name>
    <dbReference type="NCBI Taxonomy" id="216596"/>
    <lineage>
        <taxon>Bacteria</taxon>
        <taxon>Pseudomonadati</taxon>
        <taxon>Pseudomonadota</taxon>
        <taxon>Alphaproteobacteria</taxon>
        <taxon>Hyphomicrobiales</taxon>
        <taxon>Rhizobiaceae</taxon>
        <taxon>Rhizobium/Agrobacterium group</taxon>
        <taxon>Rhizobium</taxon>
        <taxon>Rhizobium johnstonii</taxon>
    </lineage>
</organism>
<dbReference type="AlphaFoldDB" id="Q1MFV7"/>
<dbReference type="InterPro" id="IPR025402">
    <property type="entry name" value="DMP19_C"/>
</dbReference>
<dbReference type="Proteomes" id="UP000006575">
    <property type="component" value="Chromosome"/>
</dbReference>
<feature type="domain" description="DNA mimic protein DMP19 C-terminal" evidence="1">
    <location>
        <begin position="66"/>
        <end position="170"/>
    </location>
</feature>
<evidence type="ECO:0000259" key="1">
    <source>
        <dbReference type="Pfam" id="PF14300"/>
    </source>
</evidence>
<dbReference type="Gene3D" id="1.20.1420.60">
    <property type="match status" value="1"/>
</dbReference>